<organism evidence="2 3">
    <name type="scientific">Candidatus Chryseopegocella kryptomonas</name>
    <dbReference type="NCBI Taxonomy" id="1633643"/>
    <lineage>
        <taxon>Bacteria</taxon>
        <taxon>Pseudomonadati</taxon>
        <taxon>Candidatus Kryptoniota</taxon>
        <taxon>Candidatus Chryseopegocella</taxon>
    </lineage>
</organism>
<feature type="region of interest" description="Disordered" evidence="1">
    <location>
        <begin position="1"/>
        <end position="26"/>
    </location>
</feature>
<dbReference type="AlphaFoldDB" id="A0A0P1NUF1"/>
<proteinExistence type="predicted"/>
<keyword evidence="3" id="KW-1185">Reference proteome</keyword>
<dbReference type="EMBL" id="CZVW01000013">
    <property type="protein sequence ID" value="CUT02679.1"/>
    <property type="molecule type" value="Genomic_DNA"/>
</dbReference>
<feature type="compositionally biased region" description="Basic residues" evidence="1">
    <location>
        <begin position="13"/>
        <end position="24"/>
    </location>
</feature>
<name>A0A0P1NUF1_9BACT</name>
<sequence length="182" mass="21315">MSKASKKSSEGKGRKKSTEKKQRKFKELDEKSIEILPVIEYAIYEVDKIFQNQGDRLTDSYLVSSLKELTHQIKSKSFETLYQEMRDELIEDPDVIHWNIVSRIGEHIETNELNYSDKEILNALEELIDTIKLQMSKEDPRAYLSFLSEIMRGTQIDSGKSRIEPDIPPDIDDEDFFEDENY</sequence>
<gene>
    <name evidence="2" type="ORF">JGI23_01309</name>
</gene>
<feature type="region of interest" description="Disordered" evidence="1">
    <location>
        <begin position="157"/>
        <end position="182"/>
    </location>
</feature>
<evidence type="ECO:0000313" key="2">
    <source>
        <dbReference type="EMBL" id="CUT02679.1"/>
    </source>
</evidence>
<feature type="compositionally biased region" description="Acidic residues" evidence="1">
    <location>
        <begin position="167"/>
        <end position="182"/>
    </location>
</feature>
<dbReference type="RefSeq" id="WP_092350124.1">
    <property type="nucleotide sequence ID" value="NZ_CZVW01000013.1"/>
</dbReference>
<dbReference type="Proteomes" id="UP000199197">
    <property type="component" value="Unassembled WGS sequence"/>
</dbReference>
<evidence type="ECO:0000313" key="3">
    <source>
        <dbReference type="Proteomes" id="UP000199197"/>
    </source>
</evidence>
<reference evidence="3" key="1">
    <citation type="submission" date="2015-11" db="EMBL/GenBank/DDBJ databases">
        <authorList>
            <person name="Varghese N."/>
        </authorList>
    </citation>
    <scope>NUCLEOTIDE SEQUENCE [LARGE SCALE GENOMIC DNA]</scope>
    <source>
        <strain evidence="3">JGI-23</strain>
    </source>
</reference>
<evidence type="ECO:0000256" key="1">
    <source>
        <dbReference type="SAM" id="MobiDB-lite"/>
    </source>
</evidence>
<dbReference type="OrthoDB" id="9796776at2"/>
<protein>
    <submittedName>
        <fullName evidence="2">DNA phosphorothioation-dependent restriction protein DptG</fullName>
    </submittedName>
</protein>
<accession>A0A0P1NUF1</accession>